<proteinExistence type="predicted"/>
<dbReference type="Proteomes" id="UP001604267">
    <property type="component" value="Unassembled WGS sequence"/>
</dbReference>
<dbReference type="RefSeq" id="WP_392820864.1">
    <property type="nucleotide sequence ID" value="NZ_JBICYV010000015.1"/>
</dbReference>
<evidence type="ECO:0008006" key="3">
    <source>
        <dbReference type="Google" id="ProtNLM"/>
    </source>
</evidence>
<dbReference type="EMBL" id="JBICYV010000015">
    <property type="protein sequence ID" value="MFG3014307.1"/>
    <property type="molecule type" value="Genomic_DNA"/>
</dbReference>
<keyword evidence="2" id="KW-1185">Reference proteome</keyword>
<accession>A0ABW7BEG9</accession>
<comment type="caution">
    <text evidence="1">The sequence shown here is derived from an EMBL/GenBank/DDBJ whole genome shotgun (WGS) entry which is preliminary data.</text>
</comment>
<dbReference type="Gene3D" id="2.60.120.260">
    <property type="entry name" value="Galactose-binding domain-like"/>
    <property type="match status" value="3"/>
</dbReference>
<gene>
    <name evidence="1" type="ORF">ACGFZB_28590</name>
</gene>
<evidence type="ECO:0000313" key="1">
    <source>
        <dbReference type="EMBL" id="MFG3014307.1"/>
    </source>
</evidence>
<sequence length="739" mass="76580">MSVPTNLLSANAEGVETDISPWNAGSNTTLQWSTRFYTGSHSLGMTAVATGTVTATLANRVAVTAGVTYQAYAYFAAVTAGAGRTATVRIDWYSASVGGTAISSSSGSVALDATTAWNTPPPQVTAQAPSGAQYASLTVTVSGVSAGQQMCADRFTLGLPFKSAVNLLPYTASSVETDATEWTAEANTALSRTQPTAREGWYSLVLTSSAAGQMGATSVAVPVTPGTNYMGQAYAQSGSGSIRLNLRWYDSTGALISTTTGPSWALSSSAWTTCNTGGTAPAGAATARLVLAPTATAAGQTWTCDIMAVHDLTTVYPADNLIPFLASDFEAGIDPGWAVTGGTASLSTASVYYNTYSMAVVADGGDLSISLTTPVTGPIVAGQSYQLKAPLSVPSGGLPFATKIEWLDSTGSPLRTRWQTWTPGTGSGWYIGPMGDIAPAGAVSVRVAVTYSGLAAGTTVYIDRVQLIPGGLTVAAVPAGGGGVALTVNGLTTVSPTWTWSLVRLDSSGKSAPVRGWTGDLTNQTITGDNAVVTDYETPLGVPVVWRLTVKDPGGVGWQSYTSDPVTLDAPTTDVWLKDPGLPARSVQLTVATPMPTWSRSARQGVNQVRGRQLPVIISDVRSGKTGTLTVVTETDDERAALDWVLSSGNTLLLQWPPGWGEEDIYVSVGDVQLSPVVDYAEFHDRTWSLPLTQVDRPIGGVTGSADRTWQTVKDAGASWLDALAGAESWLDVYTGEAA</sequence>
<name>A0ABW7BEG9_9ACTN</name>
<evidence type="ECO:0000313" key="2">
    <source>
        <dbReference type="Proteomes" id="UP001604267"/>
    </source>
</evidence>
<reference evidence="1 2" key="1">
    <citation type="submission" date="2024-10" db="EMBL/GenBank/DDBJ databases">
        <title>The Natural Products Discovery Center: Release of the First 8490 Sequenced Strains for Exploring Actinobacteria Biosynthetic Diversity.</title>
        <authorList>
            <person name="Kalkreuter E."/>
            <person name="Kautsar S.A."/>
            <person name="Yang D."/>
            <person name="Bader C.D."/>
            <person name="Teijaro C.N."/>
            <person name="Fluegel L."/>
            <person name="Davis C.M."/>
            <person name="Simpson J.R."/>
            <person name="Lauterbach L."/>
            <person name="Steele A.D."/>
            <person name="Gui C."/>
            <person name="Meng S."/>
            <person name="Li G."/>
            <person name="Viehrig K."/>
            <person name="Ye F."/>
            <person name="Su P."/>
            <person name="Kiefer A.F."/>
            <person name="Nichols A."/>
            <person name="Cepeda A.J."/>
            <person name="Yan W."/>
            <person name="Fan B."/>
            <person name="Jiang Y."/>
            <person name="Adhikari A."/>
            <person name="Zheng C.-J."/>
            <person name="Schuster L."/>
            <person name="Cowan T.M."/>
            <person name="Smanski M.J."/>
            <person name="Chevrette M.G."/>
            <person name="De Carvalho L.P.S."/>
            <person name="Shen B."/>
        </authorList>
    </citation>
    <scope>NUCLEOTIDE SEQUENCE [LARGE SCALE GENOMIC DNA]</scope>
    <source>
        <strain evidence="1 2">NPDC048320</strain>
    </source>
</reference>
<protein>
    <recommendedName>
        <fullName evidence="3">Minor tail protein</fullName>
    </recommendedName>
</protein>
<organism evidence="1 2">
    <name type="scientific">Streptomyces cinerochromogenes</name>
    <dbReference type="NCBI Taxonomy" id="66422"/>
    <lineage>
        <taxon>Bacteria</taxon>
        <taxon>Bacillati</taxon>
        <taxon>Actinomycetota</taxon>
        <taxon>Actinomycetes</taxon>
        <taxon>Kitasatosporales</taxon>
        <taxon>Streptomycetaceae</taxon>
        <taxon>Streptomyces</taxon>
    </lineage>
</organism>